<dbReference type="EMBL" id="LT551876">
    <property type="protein sequence ID" value="SAL97633.1"/>
    <property type="molecule type" value="Genomic_DNA"/>
</dbReference>
<dbReference type="AlphaFoldDB" id="A0A163J7G6"/>
<dbReference type="SUPFAM" id="SSF53474">
    <property type="entry name" value="alpha/beta-Hydrolases"/>
    <property type="match status" value="1"/>
</dbReference>
<sequence length="254" mass="28229">MDKKLRILCLHGMAQNATVFTKKTADIRKKVNKIADFGKSTLPFDFGGTHPFSLSLFLMRLVYITAPHLSVHPDHTSETLREVAADPTAPDELKPYGWWVYTDDQTPDDEPLIGFKQSMDVVKDVLIKQGPFDGVFGFSQGASFASILTAMLEDRNILPDIIDSHFEHPPFRFAMMAASFIPERSMSSRLFAGKTTTPSLHIIGERDAMITPDQMETLAATFENPAFLRHTGGHVIPGNAASRNDILAFVTKFT</sequence>
<dbReference type="InterPro" id="IPR005645">
    <property type="entry name" value="FSH-like_dom"/>
</dbReference>
<dbReference type="GO" id="GO:0005737">
    <property type="term" value="C:cytoplasm"/>
    <property type="evidence" value="ECO:0007669"/>
    <property type="project" value="TreeGrafter"/>
</dbReference>
<dbReference type="InterPro" id="IPR029058">
    <property type="entry name" value="AB_hydrolase_fold"/>
</dbReference>
<dbReference type="OrthoDB" id="414698at2759"/>
<evidence type="ECO:0000313" key="3">
    <source>
        <dbReference type="EMBL" id="SAL97633.1"/>
    </source>
</evidence>
<dbReference type="Pfam" id="PF03959">
    <property type="entry name" value="FSH1"/>
    <property type="match status" value="1"/>
</dbReference>
<keyword evidence="4" id="KW-1185">Reference proteome</keyword>
<proteinExistence type="predicted"/>
<name>A0A163J7G6_ABSGL</name>
<dbReference type="InterPro" id="IPR050593">
    <property type="entry name" value="LovG"/>
</dbReference>
<reference evidence="3" key="1">
    <citation type="submission" date="2016-04" db="EMBL/GenBank/DDBJ databases">
        <authorList>
            <person name="Evans L.H."/>
            <person name="Alamgir A."/>
            <person name="Owens N."/>
            <person name="Weber N.D."/>
            <person name="Virtaneva K."/>
            <person name="Barbian K."/>
            <person name="Babar A."/>
            <person name="Rosenke K."/>
        </authorList>
    </citation>
    <scope>NUCLEOTIDE SEQUENCE [LARGE SCALE GENOMIC DNA]</scope>
    <source>
        <strain evidence="3">CBS 101.48</strain>
    </source>
</reference>
<dbReference type="STRING" id="4829.A0A163J7G6"/>
<dbReference type="Proteomes" id="UP000078561">
    <property type="component" value="Unassembled WGS sequence"/>
</dbReference>
<feature type="domain" description="Serine hydrolase" evidence="2">
    <location>
        <begin position="1"/>
        <end position="243"/>
    </location>
</feature>
<evidence type="ECO:0000259" key="2">
    <source>
        <dbReference type="Pfam" id="PF03959"/>
    </source>
</evidence>
<evidence type="ECO:0000256" key="1">
    <source>
        <dbReference type="ARBA" id="ARBA00022801"/>
    </source>
</evidence>
<dbReference type="GO" id="GO:0016787">
    <property type="term" value="F:hydrolase activity"/>
    <property type="evidence" value="ECO:0007669"/>
    <property type="project" value="UniProtKB-KW"/>
</dbReference>
<dbReference type="InParanoid" id="A0A163J7G6"/>
<organism evidence="3">
    <name type="scientific">Absidia glauca</name>
    <name type="common">Pin mould</name>
    <dbReference type="NCBI Taxonomy" id="4829"/>
    <lineage>
        <taxon>Eukaryota</taxon>
        <taxon>Fungi</taxon>
        <taxon>Fungi incertae sedis</taxon>
        <taxon>Mucoromycota</taxon>
        <taxon>Mucoromycotina</taxon>
        <taxon>Mucoromycetes</taxon>
        <taxon>Mucorales</taxon>
        <taxon>Cunninghamellaceae</taxon>
        <taxon>Absidia</taxon>
    </lineage>
</organism>
<keyword evidence="1" id="KW-0378">Hydrolase</keyword>
<gene>
    <name evidence="3" type="primary">ABSGL_03138.1 scaffold 4229</name>
</gene>
<dbReference type="FunCoup" id="A0A163J7G6">
    <property type="interactions" value="208"/>
</dbReference>
<dbReference type="PANTHER" id="PTHR48070">
    <property type="entry name" value="ESTERASE OVCA2"/>
    <property type="match status" value="1"/>
</dbReference>
<protein>
    <recommendedName>
        <fullName evidence="2">Serine hydrolase domain-containing protein</fullName>
    </recommendedName>
</protein>
<accession>A0A163J7G6</accession>
<dbReference type="PANTHER" id="PTHR48070:SF6">
    <property type="entry name" value="ESTERASE OVCA2"/>
    <property type="match status" value="1"/>
</dbReference>
<dbReference type="GO" id="GO:0005634">
    <property type="term" value="C:nucleus"/>
    <property type="evidence" value="ECO:0007669"/>
    <property type="project" value="TreeGrafter"/>
</dbReference>
<evidence type="ECO:0000313" key="4">
    <source>
        <dbReference type="Proteomes" id="UP000078561"/>
    </source>
</evidence>
<dbReference type="Gene3D" id="3.40.50.1820">
    <property type="entry name" value="alpha/beta hydrolase"/>
    <property type="match status" value="1"/>
</dbReference>
<dbReference type="OMA" id="CYSGFIA"/>